<evidence type="ECO:0000313" key="2">
    <source>
        <dbReference type="Proteomes" id="UP000000440"/>
    </source>
</evidence>
<gene>
    <name evidence="1" type="ordered locus">tll1730</name>
</gene>
<proteinExistence type="predicted"/>
<sequence length="169" mass="18736">MSSADLRPSFPCARVVSTAARVVSMTEIEGCAFLAAQAKVKSYLAHWFQLGKRLCIWGGEHRVLPQPVLQGDRYSQAFEACWAYVISGQAGDCFLEDTTETIAQLLSDCWEISPCARCQMPVPLPCHGLPPLHCPCASLTNWPNFELPLPRSPINPRTHLLSLKKRLSL</sequence>
<dbReference type="STRING" id="197221.gene:10748334"/>
<keyword evidence="2" id="KW-1185">Reference proteome</keyword>
<dbReference type="EnsemblBacteria" id="BAC09282">
    <property type="protein sequence ID" value="BAC09282"/>
    <property type="gene ID" value="BAC09282"/>
</dbReference>
<dbReference type="AlphaFoldDB" id="Q8DI61"/>
<protein>
    <submittedName>
        <fullName evidence="1">Tll1730 protein</fullName>
    </submittedName>
</protein>
<accession>Q8DI61</accession>
<dbReference type="Proteomes" id="UP000000440">
    <property type="component" value="Chromosome"/>
</dbReference>
<dbReference type="KEGG" id="tel:tll1730"/>
<evidence type="ECO:0000313" key="1">
    <source>
        <dbReference type="EMBL" id="BAC09282.1"/>
    </source>
</evidence>
<name>Q8DI61_THEVB</name>
<dbReference type="PATRIC" id="fig|197221.4.peg.1811"/>
<organism evidence="1 2">
    <name type="scientific">Thermosynechococcus vestitus (strain NIES-2133 / IAM M-273 / BP-1)</name>
    <dbReference type="NCBI Taxonomy" id="197221"/>
    <lineage>
        <taxon>Bacteria</taxon>
        <taxon>Bacillati</taxon>
        <taxon>Cyanobacteriota</taxon>
        <taxon>Cyanophyceae</taxon>
        <taxon>Acaryochloridales</taxon>
        <taxon>Thermosynechococcaceae</taxon>
        <taxon>Thermosynechococcus</taxon>
    </lineage>
</organism>
<dbReference type="EMBL" id="BA000039">
    <property type="protein sequence ID" value="BAC09282.1"/>
    <property type="molecule type" value="Genomic_DNA"/>
</dbReference>
<reference evidence="1 2" key="1">
    <citation type="journal article" date="2002" name="DNA Res.">
        <title>Complete genome structure of the thermophilic cyanobacterium Thermosynechococcus elongatus BP-1.</title>
        <authorList>
            <person name="Nakamura Y."/>
            <person name="Kaneko T."/>
            <person name="Sato S."/>
            <person name="Ikeuchi M."/>
            <person name="Katoh H."/>
            <person name="Sasamoto S."/>
            <person name="Watanabe A."/>
            <person name="Iriguchi M."/>
            <person name="Kawashima K."/>
            <person name="Kimura T."/>
            <person name="Kishida Y."/>
            <person name="Kiyokawa C."/>
            <person name="Kohara M."/>
            <person name="Matsumoto M."/>
            <person name="Matsuno A."/>
            <person name="Nakazaki N."/>
            <person name="Shimpo S."/>
            <person name="Sugimoto M."/>
            <person name="Takeuchi C."/>
            <person name="Yamada M."/>
            <person name="Tabata S."/>
        </authorList>
    </citation>
    <scope>NUCLEOTIDE SEQUENCE [LARGE SCALE GENOMIC DNA]</scope>
    <source>
        <strain evidence="2">IAM M-273 / NIES-2133 / BP-1</strain>
    </source>
</reference>
<dbReference type="eggNOG" id="ENOG50317WH">
    <property type="taxonomic scope" value="Bacteria"/>
</dbReference>